<feature type="transmembrane region" description="Helical" evidence="1">
    <location>
        <begin position="591"/>
        <end position="614"/>
    </location>
</feature>
<keyword evidence="1" id="KW-0472">Membrane</keyword>
<dbReference type="Proteomes" id="UP000332487">
    <property type="component" value="Unassembled WGS sequence"/>
</dbReference>
<keyword evidence="1" id="KW-1133">Transmembrane helix</keyword>
<name>C7DGA3_MICA2</name>
<feature type="transmembrane region" description="Helical" evidence="1">
    <location>
        <begin position="188"/>
        <end position="206"/>
    </location>
</feature>
<sequence>MADKSYEGPFRYIGLFSKNLPSNGALVLILFLISIGAGIVSSVLLHYNLLGTLAEHIIISGLLWGIIAIMLPASLTMLMVKTLKRYIQVRYILFVTIIASFTYAIFAMLASSIYFITGIYSFNILVILLGDAAIFAWWMFVNKMLINKRLNLVPIAIIQPTLNVLFFIPSNNLVFVLREPLNLLIIKLYAGIFVFLLISYMIMYVLDTPLKKSLGFSGIDMFSGFLQNWLFSINMSMAEKDRGSGMDAYADINADVVAFKAGKKLKAILFIPNIHYGPVGTLGSSNFPYMLERYINSRYGCGGFVMHTAVTEDNNAVSSDQYQKVRAALDAGIRSCEPVHAKHFAFAMGRSGSAEIKMFSFGDVAMATFTRGPRVTEDIGAGAAAVFGKMMEERFRYPILIDAHNSRYESAPKEELASVKPNSIAGAEYAAALKACMSDAGRKTERLIFGSAKTELYHALGMPDDLGPGNLNVGFYKFGDLGFAMIHFNANNMAPKLRSAIIRHVEEKFGIRCEVYTTDTHYVNSLGSTASNVLGSKTSYRKLAPVIDKAVEAAILDAETVDVCHSRQVIKRFRVWGANQRDKVMTALSSMIALAKLIIPIIVIAGFLVAAIVISDL</sequence>
<feature type="domain" description="DUF2070" evidence="2">
    <location>
        <begin position="17"/>
        <end position="609"/>
    </location>
</feature>
<dbReference type="Pfam" id="PF09843">
    <property type="entry name" value="DUF2070"/>
    <property type="match status" value="1"/>
</dbReference>
<keyword evidence="4" id="KW-1185">Reference proteome</keyword>
<protein>
    <submittedName>
        <fullName evidence="3">Membrane-like protein</fullName>
    </submittedName>
</protein>
<dbReference type="EMBL" id="GG697237">
    <property type="protein sequence ID" value="EET90431.1"/>
    <property type="molecule type" value="Genomic_DNA"/>
</dbReference>
<dbReference type="AlphaFoldDB" id="C7DGA3"/>
<dbReference type="InterPro" id="IPR019204">
    <property type="entry name" value="DUF2070_membrane"/>
</dbReference>
<evidence type="ECO:0000313" key="4">
    <source>
        <dbReference type="Proteomes" id="UP000332487"/>
    </source>
</evidence>
<feature type="transmembrane region" description="Helical" evidence="1">
    <location>
        <begin position="25"/>
        <end position="45"/>
    </location>
</feature>
<feature type="transmembrane region" description="Helical" evidence="1">
    <location>
        <begin position="92"/>
        <end position="116"/>
    </location>
</feature>
<evidence type="ECO:0000259" key="2">
    <source>
        <dbReference type="Pfam" id="PF09843"/>
    </source>
</evidence>
<organism evidence="3 4">
    <name type="scientific">Candidatus Micrarchaeum acidiphilum ARMAN-2</name>
    <dbReference type="NCBI Taxonomy" id="425595"/>
    <lineage>
        <taxon>Archaea</taxon>
        <taxon>Candidatus Micrarchaeota</taxon>
        <taxon>Candidatus Micrarchaeia</taxon>
        <taxon>Candidatus Micrarchaeales</taxon>
        <taxon>Candidatus Micrarchaeaceae</taxon>
        <taxon>Candidatus Micrarchaeum</taxon>
    </lineage>
</organism>
<keyword evidence="1" id="KW-0812">Transmembrane</keyword>
<reference evidence="3 4" key="1">
    <citation type="journal article" date="2009" name="Genome Biol.">
        <title>Community-wide analysis of microbial genome sequence signatures.</title>
        <authorList>
            <person name="Dick G.J."/>
            <person name="Andersson A.F."/>
            <person name="Baker B.J."/>
            <person name="Simmons S.L."/>
            <person name="Thomas B.C."/>
            <person name="Yelton A.P."/>
            <person name="Banfield J.F."/>
        </authorList>
    </citation>
    <scope>NUCLEOTIDE SEQUENCE [LARGE SCALE GENOMIC DNA]</scope>
    <source>
        <strain evidence="3">ARMAN-2</strain>
    </source>
</reference>
<gene>
    <name evidence="3" type="ORF">UNLARM2_0107</name>
</gene>
<accession>C7DGA3</accession>
<feature type="transmembrane region" description="Helical" evidence="1">
    <location>
        <begin position="57"/>
        <end position="80"/>
    </location>
</feature>
<proteinExistence type="predicted"/>
<feature type="transmembrane region" description="Helical" evidence="1">
    <location>
        <begin position="152"/>
        <end position="168"/>
    </location>
</feature>
<reference evidence="3 4" key="2">
    <citation type="journal article" date="2010" name="Proc. Natl. Acad. Sci. U.S.A.">
        <title>Enigmatic, ultrasmall, uncultivated Archaea.</title>
        <authorList>
            <person name="Baker B.J."/>
            <person name="Comolli L.R."/>
            <person name="Dick G.J."/>
            <person name="Hauser L.J."/>
            <person name="Hyatt D."/>
            <person name="Dill B.D."/>
            <person name="Land M.L."/>
            <person name="Verberkmoes N.C."/>
            <person name="Hettich R.L."/>
            <person name="Banfield J.F."/>
        </authorList>
    </citation>
    <scope>NUCLEOTIDE SEQUENCE [LARGE SCALE GENOMIC DNA]</scope>
    <source>
        <strain evidence="3">ARMAN-2</strain>
    </source>
</reference>
<evidence type="ECO:0000313" key="3">
    <source>
        <dbReference type="EMBL" id="EET90431.1"/>
    </source>
</evidence>
<feature type="transmembrane region" description="Helical" evidence="1">
    <location>
        <begin position="122"/>
        <end position="140"/>
    </location>
</feature>
<evidence type="ECO:0000256" key="1">
    <source>
        <dbReference type="SAM" id="Phobius"/>
    </source>
</evidence>